<dbReference type="Gene3D" id="2.60.40.1140">
    <property type="entry name" value="Collagen-binding surface protein Cna, B-type domain"/>
    <property type="match status" value="1"/>
</dbReference>
<keyword evidence="2" id="KW-1133">Transmembrane helix</keyword>
<evidence type="ECO:0000259" key="4">
    <source>
        <dbReference type="Pfam" id="PF12892"/>
    </source>
</evidence>
<protein>
    <recommendedName>
        <fullName evidence="8">VWA domain-containing protein</fullName>
    </recommendedName>
</protein>
<feature type="domain" description="Streptococcal pilin isopeptide linkage" evidence="4">
    <location>
        <begin position="1105"/>
        <end position="1250"/>
    </location>
</feature>
<feature type="domain" description="Streptococcal pilin isopeptide linkage" evidence="4">
    <location>
        <begin position="1543"/>
        <end position="1650"/>
    </location>
</feature>
<dbReference type="InterPro" id="IPR038174">
    <property type="entry name" value="Strep_pil_link_sf"/>
</dbReference>
<evidence type="ECO:0000313" key="6">
    <source>
        <dbReference type="EMBL" id="AYG03304.1"/>
    </source>
</evidence>
<evidence type="ECO:0000256" key="1">
    <source>
        <dbReference type="SAM" id="MobiDB-lite"/>
    </source>
</evidence>
<dbReference type="SUPFAM" id="SSF53300">
    <property type="entry name" value="vWA-like"/>
    <property type="match status" value="1"/>
</dbReference>
<dbReference type="InterPro" id="IPR055382">
    <property type="entry name" value="DUF7601"/>
</dbReference>
<feature type="signal peptide" evidence="3">
    <location>
        <begin position="1"/>
        <end position="29"/>
    </location>
</feature>
<feature type="domain" description="Streptococcal pilin isopeptide linkage" evidence="4">
    <location>
        <begin position="1260"/>
        <end position="1387"/>
    </location>
</feature>
<feature type="chain" id="PRO_5017437856" description="VWA domain-containing protein" evidence="3">
    <location>
        <begin position="30"/>
        <end position="1712"/>
    </location>
</feature>
<dbReference type="Proteomes" id="UP000275069">
    <property type="component" value="Chromosome"/>
</dbReference>
<dbReference type="OrthoDB" id="134475at2"/>
<keyword evidence="2" id="KW-0472">Membrane</keyword>
<feature type="region of interest" description="Disordered" evidence="1">
    <location>
        <begin position="921"/>
        <end position="943"/>
    </location>
</feature>
<keyword evidence="2" id="KW-0812">Transmembrane</keyword>
<sequence>MGIKRVVAAALAVGLLTSGLAALAPAAHAAPVGPAPATKAADPATYREFPGAHTVGNDQLSSDPGRIWTDKTVFDSSTLAGGSGGPDELGVALSALGSTRHVIGEEQVPIDVSMVLDNSYSMLQCVGSTSTCTSASGTTSYTNSRAYAMVQALDVAIGIIADDNPENRIAIVQFGTNSGVLQALGAPVPLSGTSNPTHYVRMTRTQVGNTVTLTITLGNGQTLTAGTVSGSVQSTNIQRGIVTGMNQLANQPSAAVTGENQRVPNVIVFTDGEPTYSAAQPAWWAVAESGLNQGPSSPTTTQYYGNGFLAAMAASFLKKKIASVYNDADPALAVNPRVYTIGLGIQGLSAQGRDLALATLNPRELLGTTGNTMTAGFTNAFNTYRTGGTPSVPVNSGGQSFTVTHPTNPADTPFNPTGADDLRYNDQYFSPVTQDDLIAVFRQIAQQIIDAAPNHPVEIENGQDTTSGYVTFTDPAGEFMQVSSMNSITFCSALPAGGGEGAPTACVPATFTNPTSSVSGAVTTYTFQGTYAANGLSGPTNVANIRINVERSSNLAVGDVVTVQIPAALLPLNDTWVHEDADGDPVSMNVYASEPVHIMYTVAPKPGVTAALADPLSLNTGGSDAGDALVSYMHAHTDADGHVRFYSNDWNSSAKAANEPDVARTSATFVPAAQNDFYRFGSATPIYTDSAGTTPLTVAAWNGLAPSAALSFRTVAYHLIGSSITKEFDVNTTTKAALVAAGLTVDDAVDGEIVAPAGMADYSSRATSLDHEKCLSLSWVGNNPVCSDPARGNVTATDDWARRTTWGDVGAAGPLAVGTGAVAAALGNNGYLSYEVPGRLIISKQTQADAGLNPNPDTLFGFTVTLGNISSGATFPYSVFNASDPTTAVSSGTVGSGGTIQLKAGQLAEILGLPNGATWSVAEPTPPPGYTQTSPAPSSPQSGTIALPQTTPARADFVNTYSPAPTPAVAGPAIEKVLNGRDWSPTDTFEARLCPVNGPETCESLTLTQAAQSGVFAARAFDTPGTFDFTITETRGGTPGITYSAAEYRWRVVVTDNGTGTLAASSTLTQLRNDDGAAGEAGATTATFTNTFDATEVGVRLTADKLITDLTLPAGEQERAPSVAYNFEFRFLGSAQLNAPTAPTFNGQPSAVASNQPGGTSVISPELLFTSGHVGYTYYYSVVEQPGSLGGVTYDDAAFVYRLTVGATGDPAVVQVTQDVCRTTAAALTGASDGGCTAFGDTAVQFMNTYDAAPATAALSGTKVLEGRPWASGDTFSFDLAASGADTQAAVTSGAVILPTQTTVTVGAAQASGASAPFSFDTITFTRQGTFQFRVSEATDPAPAGVTMDEHWMIADVVVTDSDLDGQLEATVTIQGGEAASTFTNRWSAGLVFNGVDLIKTLTGRELRLGEFEFTVVPADAASAEIAGIPTTGATIANGDPTGAPGLSRLLEGIVFSSTDIGSSFVFHISEAGGSLGGVTYDPTQWTVTLTPGLSAAGDELDVVATVTDGTTTTSTSALAGETPQVSFANTYAADPVTATPEFSKTLIGRAWSADEVFTFQLTAVTPGAPLPAQTTVNVTQANAESFGFGAITFTEPGEFSYLVREGIPSDKQGLTFDINQAMATVTVTDDGEGALAAQIVYDGDENFVNYVQPVPPCPGQSDCPEVAGPSVGTGGTLAEPDAPWPWQLVLGGLAAVAAVLSLVLFLRRKRG</sequence>
<name>A0A387BMQ1_9MICO</name>
<dbReference type="Gene3D" id="3.40.50.410">
    <property type="entry name" value="von Willebrand factor, type A domain"/>
    <property type="match status" value="1"/>
</dbReference>
<dbReference type="Pfam" id="PF24547">
    <property type="entry name" value="DUF7601"/>
    <property type="match status" value="1"/>
</dbReference>
<proteinExistence type="predicted"/>
<gene>
    <name evidence="6" type="ORF">D7I44_07010</name>
</gene>
<accession>A0A387BMQ1</accession>
<evidence type="ECO:0000256" key="3">
    <source>
        <dbReference type="SAM" id="SignalP"/>
    </source>
</evidence>
<organism evidence="6 7">
    <name type="scientific">Gryllotalpicola protaetiae</name>
    <dbReference type="NCBI Taxonomy" id="2419771"/>
    <lineage>
        <taxon>Bacteria</taxon>
        <taxon>Bacillati</taxon>
        <taxon>Actinomycetota</taxon>
        <taxon>Actinomycetes</taxon>
        <taxon>Micrococcales</taxon>
        <taxon>Microbacteriaceae</taxon>
        <taxon>Gryllotalpicola</taxon>
    </lineage>
</organism>
<dbReference type="Pfam" id="PF12892">
    <property type="entry name" value="FctA"/>
    <property type="match status" value="5"/>
</dbReference>
<dbReference type="Gene3D" id="2.60.40.3050">
    <property type="match status" value="5"/>
</dbReference>
<dbReference type="NCBIfam" id="TIGR03786">
    <property type="entry name" value="strep_pil_rpt"/>
    <property type="match status" value="3"/>
</dbReference>
<evidence type="ECO:0000256" key="2">
    <source>
        <dbReference type="SAM" id="Phobius"/>
    </source>
</evidence>
<evidence type="ECO:0000313" key="7">
    <source>
        <dbReference type="Proteomes" id="UP000275069"/>
    </source>
</evidence>
<keyword evidence="7" id="KW-1185">Reference proteome</keyword>
<dbReference type="InterPro" id="IPR036465">
    <property type="entry name" value="vWFA_dom_sf"/>
</dbReference>
<evidence type="ECO:0008006" key="8">
    <source>
        <dbReference type="Google" id="ProtNLM"/>
    </source>
</evidence>
<dbReference type="InterPro" id="IPR022464">
    <property type="entry name" value="Strep_pil_isopept_link"/>
</dbReference>
<feature type="compositionally biased region" description="Low complexity" evidence="1">
    <location>
        <begin position="931"/>
        <end position="942"/>
    </location>
</feature>
<feature type="domain" description="Streptococcal pilin isopeptide linkage" evidence="4">
    <location>
        <begin position="1399"/>
        <end position="1533"/>
    </location>
</feature>
<reference evidence="6 7" key="1">
    <citation type="submission" date="2018-09" db="EMBL/GenBank/DDBJ databases">
        <title>Genome sequencing of strain 2DFW10M-5.</title>
        <authorList>
            <person name="Heo J."/>
            <person name="Kim S.-J."/>
            <person name="Kwon S.-W."/>
        </authorList>
    </citation>
    <scope>NUCLEOTIDE SEQUENCE [LARGE SCALE GENOMIC DNA]</scope>
    <source>
        <strain evidence="6 7">2DFW10M-5</strain>
    </source>
</reference>
<dbReference type="KEGG" id="gry:D7I44_07010"/>
<evidence type="ECO:0000259" key="5">
    <source>
        <dbReference type="Pfam" id="PF24547"/>
    </source>
</evidence>
<feature type="domain" description="Streptococcal pilin isopeptide linkage" evidence="4">
    <location>
        <begin position="974"/>
        <end position="1092"/>
    </location>
</feature>
<feature type="domain" description="DUF7601" evidence="5">
    <location>
        <begin position="838"/>
        <end position="961"/>
    </location>
</feature>
<feature type="transmembrane region" description="Helical" evidence="2">
    <location>
        <begin position="1685"/>
        <end position="1707"/>
    </location>
</feature>
<keyword evidence="3" id="KW-0732">Signal</keyword>
<dbReference type="EMBL" id="CP032624">
    <property type="protein sequence ID" value="AYG03304.1"/>
    <property type="molecule type" value="Genomic_DNA"/>
</dbReference>